<dbReference type="SUPFAM" id="SSF75005">
    <property type="entry name" value="Arabinanase/levansucrase/invertase"/>
    <property type="match status" value="1"/>
</dbReference>
<proteinExistence type="predicted"/>
<name>A0A7Y9FMA7_9SPHN</name>
<dbReference type="RefSeq" id="WP_179507300.1">
    <property type="nucleotide sequence ID" value="NZ_JACCBY010000001.1"/>
</dbReference>
<comment type="caution">
    <text evidence="1">The sequence shown here is derived from an EMBL/GenBank/DDBJ whole genome shotgun (WGS) entry which is preliminary data.</text>
</comment>
<accession>A0A7Y9FMA7</accession>
<dbReference type="Proteomes" id="UP000517753">
    <property type="component" value="Unassembled WGS sequence"/>
</dbReference>
<dbReference type="InterPro" id="IPR023296">
    <property type="entry name" value="Glyco_hydro_beta-prop_sf"/>
</dbReference>
<evidence type="ECO:0000313" key="1">
    <source>
        <dbReference type="EMBL" id="NYD88741.1"/>
    </source>
</evidence>
<dbReference type="EMBL" id="JACCBY010000001">
    <property type="protein sequence ID" value="NYD88741.1"/>
    <property type="molecule type" value="Genomic_DNA"/>
</dbReference>
<reference evidence="1 2" key="1">
    <citation type="submission" date="2020-07" db="EMBL/GenBank/DDBJ databases">
        <authorList>
            <person name="Partida-Martinez L."/>
            <person name="Huntemann M."/>
            <person name="Clum A."/>
            <person name="Wang J."/>
            <person name="Palaniappan K."/>
            <person name="Ritter S."/>
            <person name="Chen I.-M."/>
            <person name="Stamatis D."/>
            <person name="Reddy T."/>
            <person name="O'Malley R."/>
            <person name="Daum C."/>
            <person name="Shapiro N."/>
            <person name="Ivanova N."/>
            <person name="Kyrpides N."/>
            <person name="Woyke T."/>
        </authorList>
    </citation>
    <scope>NUCLEOTIDE SEQUENCE [LARGE SCALE GENOMIC DNA]</scope>
    <source>
        <strain evidence="1 2">AS2.3</strain>
    </source>
</reference>
<sequence length="678" mass="72879">MADQPFDLFYLPFRPALDANGIVVPGASLTFYRTGTSTLQTIYADAALTIPLDNPVTANAAGVWPSIYIDNNFLYRVVLRDGRGGSLNEIDPYVPGNVGGAAGIPGAAANTYESRADLAASPVTNKSAILAAPNDTGLYTWQEGDFSGRNDVIASVFFPVTQGAWVFSEKTPDPVTGFFGTAFRGDNDLQYLDYWYIKPGGQTALRLNTDAVDNPGEVRDPAGIIMGDDGYGYYFRTIGFNSSSFEIRRTTQKNLVSGWQHWATVDCSAGGTIQLAWAPSPFRDPTTGKWYAEVALGPSSNPATHYMAVIEFTAPDFSTWKQAVSMGMGINFIDGSTIYSRGSFYHVAKHEETQPSGQYKYVEIWKSASYPTGWTKITNGDFLAIPYDVEGPNPIESADGVCHIFLDANASGLMYHTFAPSFEGPWSTPTSVDKGGLPLRHGFFVNITDANRAVIQQALDFYGVDLTGSGEAKFLLQGKSQKGQLSTLLAQGNLIGSTAHYVEAPGNYNIYSARGGPTPFVSGIDRQMAGAGATYDVAIAPDGTRRNVTKMVWATGYFDAPTEFEPRDLFALTLQNGWTALNNLPLKAYRDRMGRVAITGLINKTTTPTEGEVIAALPGGFGPARVEMFACVSNDGKGTTPIANLAVVNGTLIWISGGATKIYASPIQYLGVNSVTNV</sequence>
<protein>
    <submittedName>
        <fullName evidence="1">Uncharacterized protein</fullName>
    </submittedName>
</protein>
<reference evidence="1 2" key="2">
    <citation type="submission" date="2020-08" db="EMBL/GenBank/DDBJ databases">
        <title>The Agave Microbiome: Exploring the role of microbial communities in plant adaptations to desert environments.</title>
        <authorList>
            <person name="Partida-Martinez L.P."/>
        </authorList>
    </citation>
    <scope>NUCLEOTIDE SEQUENCE [LARGE SCALE GENOMIC DNA]</scope>
    <source>
        <strain evidence="1 2">AS2.3</strain>
    </source>
</reference>
<evidence type="ECO:0000313" key="2">
    <source>
        <dbReference type="Proteomes" id="UP000517753"/>
    </source>
</evidence>
<organism evidence="1 2">
    <name type="scientific">Sphingomonas melonis</name>
    <dbReference type="NCBI Taxonomy" id="152682"/>
    <lineage>
        <taxon>Bacteria</taxon>
        <taxon>Pseudomonadati</taxon>
        <taxon>Pseudomonadota</taxon>
        <taxon>Alphaproteobacteria</taxon>
        <taxon>Sphingomonadales</taxon>
        <taxon>Sphingomonadaceae</taxon>
        <taxon>Sphingomonas</taxon>
    </lineage>
</organism>
<gene>
    <name evidence="1" type="ORF">HD841_000510</name>
</gene>
<keyword evidence="2" id="KW-1185">Reference proteome</keyword>
<dbReference type="AlphaFoldDB" id="A0A7Y9FMA7"/>